<gene>
    <name evidence="2" type="ORF">OEZ60_21565</name>
</gene>
<keyword evidence="3" id="KW-1185">Reference proteome</keyword>
<dbReference type="Gene3D" id="2.60.120.10">
    <property type="entry name" value="Jelly Rolls"/>
    <property type="match status" value="1"/>
</dbReference>
<dbReference type="Proteomes" id="UP001209535">
    <property type="component" value="Unassembled WGS sequence"/>
</dbReference>
<accession>A0ABT2X9D5</accession>
<organism evidence="2 3">
    <name type="scientific">Albidovulum salinarum</name>
    <dbReference type="NCBI Taxonomy" id="2984153"/>
    <lineage>
        <taxon>Bacteria</taxon>
        <taxon>Pseudomonadati</taxon>
        <taxon>Pseudomonadota</taxon>
        <taxon>Alphaproteobacteria</taxon>
        <taxon>Rhodobacterales</taxon>
        <taxon>Paracoccaceae</taxon>
        <taxon>Albidovulum</taxon>
    </lineage>
</organism>
<dbReference type="InterPro" id="IPR014710">
    <property type="entry name" value="RmlC-like_jellyroll"/>
</dbReference>
<protein>
    <submittedName>
        <fullName evidence="2">Cupin domain-containing protein</fullName>
    </submittedName>
</protein>
<dbReference type="PANTHER" id="PTHR40943">
    <property type="entry name" value="CYTOPLASMIC PROTEIN-RELATED"/>
    <property type="match status" value="1"/>
</dbReference>
<reference evidence="2 3" key="1">
    <citation type="submission" date="2022-10" db="EMBL/GenBank/DDBJ databases">
        <title>Defluviimonas sp. nov., isolated from ocean surface sediments.</title>
        <authorList>
            <person name="He W."/>
            <person name="Wang L."/>
            <person name="Zhang D.-F."/>
        </authorList>
    </citation>
    <scope>NUCLEOTIDE SEQUENCE [LARGE SCALE GENOMIC DNA]</scope>
    <source>
        <strain evidence="2 3">WL0024</strain>
    </source>
</reference>
<dbReference type="InterPro" id="IPR011051">
    <property type="entry name" value="RmlC_Cupin_sf"/>
</dbReference>
<dbReference type="PANTHER" id="PTHR40943:SF1">
    <property type="entry name" value="CYTOPLASMIC PROTEIN"/>
    <property type="match status" value="1"/>
</dbReference>
<dbReference type="Pfam" id="PF05899">
    <property type="entry name" value="Cupin_3"/>
    <property type="match status" value="1"/>
</dbReference>
<dbReference type="InterPro" id="IPR008579">
    <property type="entry name" value="UGlyAH_Cupin_dom"/>
</dbReference>
<feature type="domain" description="(S)-ureidoglycine aminohydrolase cupin" evidence="1">
    <location>
        <begin position="45"/>
        <end position="112"/>
    </location>
</feature>
<comment type="caution">
    <text evidence="2">The sequence shown here is derived from an EMBL/GenBank/DDBJ whole genome shotgun (WGS) entry which is preliminary data.</text>
</comment>
<evidence type="ECO:0000313" key="2">
    <source>
        <dbReference type="EMBL" id="MCU9850566.1"/>
    </source>
</evidence>
<evidence type="ECO:0000259" key="1">
    <source>
        <dbReference type="Pfam" id="PF05899"/>
    </source>
</evidence>
<name>A0ABT2X9D5_9RHOB</name>
<dbReference type="SUPFAM" id="SSF51182">
    <property type="entry name" value="RmlC-like cupins"/>
    <property type="match status" value="1"/>
</dbReference>
<evidence type="ECO:0000313" key="3">
    <source>
        <dbReference type="Proteomes" id="UP001209535"/>
    </source>
</evidence>
<proteinExistence type="predicted"/>
<dbReference type="CDD" id="cd02227">
    <property type="entry name" value="cupin_TM1112-like"/>
    <property type="match status" value="1"/>
</dbReference>
<dbReference type="EMBL" id="JAOVQO010000038">
    <property type="protein sequence ID" value="MCU9850566.1"/>
    <property type="molecule type" value="Genomic_DNA"/>
</dbReference>
<dbReference type="RefSeq" id="WP_263340843.1">
    <property type="nucleotide sequence ID" value="NZ_JAOVQO010000038.1"/>
</dbReference>
<sequence length="121" mass="13280">MSTAPHLHEASTRTDLVDWGAQPDAIAGASLSSGKLVHKGPGNRPEIGIWVCTPGHWRLSIPRDEFCHFVAGRATYRSDTGEVIEVTPGTAVMFPAGWTGTCEVHETMRNTYYISDREPRT</sequence>